<feature type="transmembrane region" description="Helical" evidence="7">
    <location>
        <begin position="72"/>
        <end position="89"/>
    </location>
</feature>
<gene>
    <name evidence="9" type="ORF">H9632_16315</name>
</gene>
<feature type="transmembrane region" description="Helical" evidence="7">
    <location>
        <begin position="276"/>
        <end position="296"/>
    </location>
</feature>
<name>A0ABR8XRR6_9BACL</name>
<dbReference type="InterPro" id="IPR022324">
    <property type="entry name" value="Bacilysin_exporter_BacE_put"/>
</dbReference>
<feature type="transmembrane region" description="Helical" evidence="7">
    <location>
        <begin position="214"/>
        <end position="233"/>
    </location>
</feature>
<dbReference type="PANTHER" id="PTHR43266:SF2">
    <property type="entry name" value="MAJOR FACILITATOR SUPERFAMILY (MFS) PROFILE DOMAIN-CONTAINING PROTEIN"/>
    <property type="match status" value="1"/>
</dbReference>
<feature type="transmembrane region" description="Helical" evidence="7">
    <location>
        <begin position="367"/>
        <end position="389"/>
    </location>
</feature>
<dbReference type="Pfam" id="PF07690">
    <property type="entry name" value="MFS_1"/>
    <property type="match status" value="1"/>
</dbReference>
<feature type="transmembrane region" description="Helical" evidence="7">
    <location>
        <begin position="133"/>
        <end position="155"/>
    </location>
</feature>
<dbReference type="EMBL" id="JACSPW010000019">
    <property type="protein sequence ID" value="MBD8034633.1"/>
    <property type="molecule type" value="Genomic_DNA"/>
</dbReference>
<feature type="transmembrane region" description="Helical" evidence="7">
    <location>
        <begin position="302"/>
        <end position="327"/>
    </location>
</feature>
<dbReference type="InterPro" id="IPR011701">
    <property type="entry name" value="MFS"/>
</dbReference>
<evidence type="ECO:0000256" key="6">
    <source>
        <dbReference type="ARBA" id="ARBA00023136"/>
    </source>
</evidence>
<feature type="transmembrane region" description="Helical" evidence="7">
    <location>
        <begin position="7"/>
        <end position="28"/>
    </location>
</feature>
<accession>A0ABR8XRR6</accession>
<dbReference type="CDD" id="cd06173">
    <property type="entry name" value="MFS_MefA_like"/>
    <property type="match status" value="1"/>
</dbReference>
<dbReference type="InterPro" id="IPR036259">
    <property type="entry name" value="MFS_trans_sf"/>
</dbReference>
<dbReference type="SUPFAM" id="SSF103473">
    <property type="entry name" value="MFS general substrate transporter"/>
    <property type="match status" value="1"/>
</dbReference>
<evidence type="ECO:0000313" key="9">
    <source>
        <dbReference type="EMBL" id="MBD8034633.1"/>
    </source>
</evidence>
<keyword evidence="6 7" id="KW-0472">Membrane</keyword>
<evidence type="ECO:0000259" key="8">
    <source>
        <dbReference type="PROSITE" id="PS50850"/>
    </source>
</evidence>
<comment type="caution">
    <text evidence="9">The sequence shown here is derived from an EMBL/GenBank/DDBJ whole genome shotgun (WGS) entry which is preliminary data.</text>
</comment>
<evidence type="ECO:0000256" key="2">
    <source>
        <dbReference type="ARBA" id="ARBA00022448"/>
    </source>
</evidence>
<dbReference type="PANTHER" id="PTHR43266">
    <property type="entry name" value="MACROLIDE-EFFLUX PROTEIN"/>
    <property type="match status" value="1"/>
</dbReference>
<keyword evidence="2" id="KW-0813">Transport</keyword>
<keyword evidence="5 7" id="KW-1133">Transmembrane helix</keyword>
<evidence type="ECO:0000256" key="5">
    <source>
        <dbReference type="ARBA" id="ARBA00022989"/>
    </source>
</evidence>
<dbReference type="PROSITE" id="PS50850">
    <property type="entry name" value="MFS"/>
    <property type="match status" value="1"/>
</dbReference>
<feature type="transmembrane region" description="Helical" evidence="7">
    <location>
        <begin position="40"/>
        <end position="60"/>
    </location>
</feature>
<feature type="transmembrane region" description="Helical" evidence="7">
    <location>
        <begin position="94"/>
        <end position="112"/>
    </location>
</feature>
<evidence type="ECO:0000256" key="1">
    <source>
        <dbReference type="ARBA" id="ARBA00004651"/>
    </source>
</evidence>
<protein>
    <submittedName>
        <fullName evidence="9">MFS transporter</fullName>
    </submittedName>
</protein>
<organism evidence="9 10">
    <name type="scientific">Solibacillus merdavium</name>
    <dbReference type="NCBI Taxonomy" id="2762218"/>
    <lineage>
        <taxon>Bacteria</taxon>
        <taxon>Bacillati</taxon>
        <taxon>Bacillota</taxon>
        <taxon>Bacilli</taxon>
        <taxon>Bacillales</taxon>
        <taxon>Caryophanaceae</taxon>
        <taxon>Solibacillus</taxon>
    </lineage>
</organism>
<dbReference type="PRINTS" id="PR01988">
    <property type="entry name" value="EXPORTERBACE"/>
</dbReference>
<evidence type="ECO:0000313" key="10">
    <source>
        <dbReference type="Proteomes" id="UP000600565"/>
    </source>
</evidence>
<proteinExistence type="predicted"/>
<keyword evidence="10" id="KW-1185">Reference proteome</keyword>
<dbReference type="Proteomes" id="UP000600565">
    <property type="component" value="Unassembled WGS sequence"/>
</dbReference>
<dbReference type="Gene3D" id="1.20.1250.20">
    <property type="entry name" value="MFS general substrate transporter like domains"/>
    <property type="match status" value="1"/>
</dbReference>
<evidence type="ECO:0000256" key="4">
    <source>
        <dbReference type="ARBA" id="ARBA00022692"/>
    </source>
</evidence>
<reference evidence="9 10" key="1">
    <citation type="submission" date="2020-08" db="EMBL/GenBank/DDBJ databases">
        <title>A Genomic Blueprint of the Chicken Gut Microbiome.</title>
        <authorList>
            <person name="Gilroy R."/>
            <person name="Ravi A."/>
            <person name="Getino M."/>
            <person name="Pursley I."/>
            <person name="Horton D.L."/>
            <person name="Alikhan N.-F."/>
            <person name="Baker D."/>
            <person name="Gharbi K."/>
            <person name="Hall N."/>
            <person name="Watson M."/>
            <person name="Adriaenssens E.M."/>
            <person name="Foster-Nyarko E."/>
            <person name="Jarju S."/>
            <person name="Secka A."/>
            <person name="Antonio M."/>
            <person name="Oren A."/>
            <person name="Chaudhuri R."/>
            <person name="La Ragione R.M."/>
            <person name="Hildebrand F."/>
            <person name="Pallen M.J."/>
        </authorList>
    </citation>
    <scope>NUCLEOTIDE SEQUENCE [LARGE SCALE GENOMIC DNA]</scope>
    <source>
        <strain evidence="9 10">Sa1YVA6</strain>
    </source>
</reference>
<keyword evidence="4 7" id="KW-0812">Transmembrane</keyword>
<dbReference type="RefSeq" id="WP_191705129.1">
    <property type="nucleotide sequence ID" value="NZ_JACSPW010000019.1"/>
</dbReference>
<evidence type="ECO:0000256" key="3">
    <source>
        <dbReference type="ARBA" id="ARBA00022475"/>
    </source>
</evidence>
<keyword evidence="3" id="KW-1003">Cell membrane</keyword>
<feature type="transmembrane region" description="Helical" evidence="7">
    <location>
        <begin position="249"/>
        <end position="269"/>
    </location>
</feature>
<evidence type="ECO:0000256" key="7">
    <source>
        <dbReference type="SAM" id="Phobius"/>
    </source>
</evidence>
<sequence>MELRKEYFYLWFGFGVSKLGSWIYLIALNLTVWHLTESPAAVAGIYIIGPIARILCSFFAGSIVDRSNKRTILIFSDLSRAGIVCLMPLLTDIWLIYCFIFLANIAVCFSNPSSTYMITKLVQPNDRLRFNSINAMLGSGSFMIGPALSGVIIAFSSTSTAMWINSCMLLFSACMMYLLPNVQGEMTKLLKTITPAVIRDDFYVVWKFIREKKAILYFFVLYSTALMICYSLDSQEMSFLKDFHKVSDTAYGIIVGLTGIGAIVGGFMAAKYVKKLSLISYIGAGFSLTLVCYFVFYFSSNLILAIASFILLGLFMAFSNAGYATFYQHTIPTEIMGRFGSTLGLIESVMQILLTLLIGFLAELYSIQLITSLFAFIGVLIACFVYVYLIRNSLLFVQEELQ</sequence>
<comment type="subcellular location">
    <subcellularLocation>
        <location evidence="1">Cell membrane</location>
        <topology evidence="1">Multi-pass membrane protein</topology>
    </subcellularLocation>
</comment>
<dbReference type="InterPro" id="IPR020846">
    <property type="entry name" value="MFS_dom"/>
</dbReference>
<feature type="transmembrane region" description="Helical" evidence="7">
    <location>
        <begin position="339"/>
        <end position="361"/>
    </location>
</feature>
<feature type="transmembrane region" description="Helical" evidence="7">
    <location>
        <begin position="161"/>
        <end position="179"/>
    </location>
</feature>
<feature type="domain" description="Major facilitator superfamily (MFS) profile" evidence="8">
    <location>
        <begin position="209"/>
        <end position="402"/>
    </location>
</feature>